<dbReference type="Proteomes" id="UP000714380">
    <property type="component" value="Unassembled WGS sequence"/>
</dbReference>
<proteinExistence type="predicted"/>
<sequence>MSDLGGRIVDLFQTQKNRLLFRVPVFLFDRVLFSVEADQFSELHRLLPESAFVIDLLCLPTVWETKPNLSF</sequence>
<accession>A0ABS7ZMK0</accession>
<evidence type="ECO:0000313" key="2">
    <source>
        <dbReference type="Proteomes" id="UP000714380"/>
    </source>
</evidence>
<organism evidence="1 2">
    <name type="scientific">Thalassolituus marinus</name>
    <dbReference type="NCBI Taxonomy" id="671053"/>
    <lineage>
        <taxon>Bacteria</taxon>
        <taxon>Pseudomonadati</taxon>
        <taxon>Pseudomonadota</taxon>
        <taxon>Gammaproteobacteria</taxon>
        <taxon>Oceanospirillales</taxon>
        <taxon>Oceanospirillaceae</taxon>
        <taxon>Thalassolituus</taxon>
    </lineage>
</organism>
<gene>
    <name evidence="1" type="ORF">I9W95_04875</name>
</gene>
<name>A0ABS7ZMK0_9GAMM</name>
<evidence type="ECO:0000313" key="1">
    <source>
        <dbReference type="EMBL" id="MCA6062939.1"/>
    </source>
</evidence>
<comment type="caution">
    <text evidence="1">The sequence shown here is derived from an EMBL/GenBank/DDBJ whole genome shotgun (WGS) entry which is preliminary data.</text>
</comment>
<dbReference type="RefSeq" id="WP_225672439.1">
    <property type="nucleotide sequence ID" value="NZ_JAEDAH010000020.1"/>
</dbReference>
<dbReference type="EMBL" id="JAEDAH010000020">
    <property type="protein sequence ID" value="MCA6062939.1"/>
    <property type="molecule type" value="Genomic_DNA"/>
</dbReference>
<reference evidence="1 2" key="1">
    <citation type="submission" date="2020-12" db="EMBL/GenBank/DDBJ databases">
        <title>Novel Thalassolituus-related marine hydrocarbonoclastic bacteria mediated algae-derived hydrocarbons mineralization in twilight zone of the northern South China Sea.</title>
        <authorList>
            <person name="Dong C."/>
        </authorList>
    </citation>
    <scope>NUCLEOTIDE SEQUENCE [LARGE SCALE GENOMIC DNA]</scope>
    <source>
        <strain evidence="1 2">IMCC1826</strain>
    </source>
</reference>
<protein>
    <submittedName>
        <fullName evidence="1">Uncharacterized protein</fullName>
    </submittedName>
</protein>
<keyword evidence="2" id="KW-1185">Reference proteome</keyword>